<dbReference type="EMBL" id="AUZY01007929">
    <property type="protein sequence ID" value="EQD47859.1"/>
    <property type="molecule type" value="Genomic_DNA"/>
</dbReference>
<organism evidence="2">
    <name type="scientific">mine drainage metagenome</name>
    <dbReference type="NCBI Taxonomy" id="410659"/>
    <lineage>
        <taxon>unclassified sequences</taxon>
        <taxon>metagenomes</taxon>
        <taxon>ecological metagenomes</taxon>
    </lineage>
</organism>
<dbReference type="Pfam" id="PF20440">
    <property type="entry name" value="GvpD_bR2"/>
    <property type="match status" value="1"/>
</dbReference>
<dbReference type="Gene3D" id="3.40.50.300">
    <property type="entry name" value="P-loop containing nucleotide triphosphate hydrolases"/>
    <property type="match status" value="1"/>
</dbReference>
<dbReference type="InterPro" id="IPR027417">
    <property type="entry name" value="P-loop_NTPase"/>
</dbReference>
<reference evidence="2" key="1">
    <citation type="submission" date="2013-08" db="EMBL/GenBank/DDBJ databases">
        <authorList>
            <person name="Mendez C."/>
            <person name="Richter M."/>
            <person name="Ferrer M."/>
            <person name="Sanchez J."/>
        </authorList>
    </citation>
    <scope>NUCLEOTIDE SEQUENCE</scope>
</reference>
<feature type="non-terminal residue" evidence="2">
    <location>
        <position position="1"/>
    </location>
</feature>
<name>T1B4V7_9ZZZZ</name>
<dbReference type="AlphaFoldDB" id="T1B4V7"/>
<protein>
    <submittedName>
        <fullName evidence="2">GvpD gas vesicle</fullName>
    </submittedName>
</protein>
<reference evidence="2" key="2">
    <citation type="journal article" date="2014" name="ISME J.">
        <title>Microbial stratification in low pH oxic and suboxic macroscopic growths along an acid mine drainage.</title>
        <authorList>
            <person name="Mendez-Garcia C."/>
            <person name="Mesa V."/>
            <person name="Sprenger R.R."/>
            <person name="Richter M."/>
            <person name="Diez M.S."/>
            <person name="Solano J."/>
            <person name="Bargiela R."/>
            <person name="Golyshina O.V."/>
            <person name="Manteca A."/>
            <person name="Ramos J.L."/>
            <person name="Gallego J.R."/>
            <person name="Llorente I."/>
            <person name="Martins Dos Santos V.A."/>
            <person name="Jensen O.N."/>
            <person name="Pelaez A.I."/>
            <person name="Sanchez J."/>
            <person name="Ferrer M."/>
        </authorList>
    </citation>
    <scope>NUCLEOTIDE SEQUENCE</scope>
</reference>
<feature type="non-terminal residue" evidence="2">
    <location>
        <position position="181"/>
    </location>
</feature>
<proteinExistence type="predicted"/>
<sequence length="181" mass="20122">TNVVMVLEKPEAGGIEYLVDGLLSFVREELDERRVRHLRLEKLRATAIGRPRYAVTLAGGRFEALGVRPTDPAPSMGTASAWSPLPDPDRFYSTGIPDFDQLLGGGYRRGSFNAFEIDVNVGIDDYYMLFLPTFLNFLAQSRGMIAILAAGESHDKLRDSITRSSPPHLFDTRVRIADYTA</sequence>
<comment type="caution">
    <text evidence="2">The sequence shown here is derived from an EMBL/GenBank/DDBJ whole genome shotgun (WGS) entry which is preliminary data.</text>
</comment>
<evidence type="ECO:0000259" key="1">
    <source>
        <dbReference type="Pfam" id="PF20440"/>
    </source>
</evidence>
<feature type="domain" description="GvpD basic region 2" evidence="1">
    <location>
        <begin position="82"/>
        <end position="158"/>
    </location>
</feature>
<dbReference type="InterPro" id="IPR046777">
    <property type="entry name" value="GvpD_bR2"/>
</dbReference>
<evidence type="ECO:0000313" key="2">
    <source>
        <dbReference type="EMBL" id="EQD47859.1"/>
    </source>
</evidence>
<gene>
    <name evidence="2" type="ORF">B1B_12131</name>
</gene>
<accession>T1B4V7</accession>